<reference evidence="1 2" key="1">
    <citation type="submission" date="2021-06" db="EMBL/GenBank/DDBJ databases">
        <authorList>
            <person name="Palmer J.M."/>
        </authorList>
    </citation>
    <scope>NUCLEOTIDE SEQUENCE [LARGE SCALE GENOMIC DNA]</scope>
    <source>
        <strain evidence="1 2">CL_MEX2019</strain>
        <tissue evidence="1">Muscle</tissue>
    </source>
</reference>
<sequence length="108" mass="12525">MISEEPHMKLRSMEVQMLLVKCFTQSSDKTSPPWMSQRLWVFYWTHHIRVIASFDSCHLPVDTEQHKPGQTPLETDFSQDYDGEHFVKESVVPTTVSALLHPSPVNRT</sequence>
<comment type="caution">
    <text evidence="1">The sequence shown here is derived from an EMBL/GenBank/DDBJ whole genome shotgun (WGS) entry which is preliminary data.</text>
</comment>
<dbReference type="EMBL" id="JAHUTJ010070675">
    <property type="protein sequence ID" value="MED6292221.1"/>
    <property type="molecule type" value="Genomic_DNA"/>
</dbReference>
<accession>A0ABU7EYD3</accession>
<evidence type="ECO:0000313" key="2">
    <source>
        <dbReference type="Proteomes" id="UP001352852"/>
    </source>
</evidence>
<protein>
    <submittedName>
        <fullName evidence="1">Uncharacterized protein</fullName>
    </submittedName>
</protein>
<organism evidence="1 2">
    <name type="scientific">Characodon lateralis</name>
    <dbReference type="NCBI Taxonomy" id="208331"/>
    <lineage>
        <taxon>Eukaryota</taxon>
        <taxon>Metazoa</taxon>
        <taxon>Chordata</taxon>
        <taxon>Craniata</taxon>
        <taxon>Vertebrata</taxon>
        <taxon>Euteleostomi</taxon>
        <taxon>Actinopterygii</taxon>
        <taxon>Neopterygii</taxon>
        <taxon>Teleostei</taxon>
        <taxon>Neoteleostei</taxon>
        <taxon>Acanthomorphata</taxon>
        <taxon>Ovalentaria</taxon>
        <taxon>Atherinomorphae</taxon>
        <taxon>Cyprinodontiformes</taxon>
        <taxon>Goodeidae</taxon>
        <taxon>Characodon</taxon>
    </lineage>
</organism>
<gene>
    <name evidence="1" type="ORF">CHARACLAT_031468</name>
</gene>
<evidence type="ECO:0000313" key="1">
    <source>
        <dbReference type="EMBL" id="MED6292221.1"/>
    </source>
</evidence>
<dbReference type="Proteomes" id="UP001352852">
    <property type="component" value="Unassembled WGS sequence"/>
</dbReference>
<name>A0ABU7EYD3_9TELE</name>
<proteinExistence type="predicted"/>
<keyword evidence="2" id="KW-1185">Reference proteome</keyword>